<feature type="domain" description="ABC transporter" evidence="6">
    <location>
        <begin position="320"/>
        <end position="534"/>
    </location>
</feature>
<proteinExistence type="inferred from homology"/>
<comment type="caution">
    <text evidence="7">The sequence shown here is derived from an EMBL/GenBank/DDBJ whole genome shotgun (WGS) entry which is preliminary data.</text>
</comment>
<evidence type="ECO:0000256" key="5">
    <source>
        <dbReference type="ARBA" id="ARBA00074044"/>
    </source>
</evidence>
<dbReference type="InterPro" id="IPR051309">
    <property type="entry name" value="ABCF_ATPase"/>
</dbReference>
<comment type="similarity">
    <text evidence="4">Belongs to the ABC transporter superfamily. ABCF family. YbiT subfamily.</text>
</comment>
<dbReference type="SUPFAM" id="SSF52540">
    <property type="entry name" value="P-loop containing nucleoside triphosphate hydrolases"/>
    <property type="match status" value="2"/>
</dbReference>
<dbReference type="PANTHER" id="PTHR42855:SF2">
    <property type="entry name" value="DRUG RESISTANCE ABC TRANSPORTER,ATP-BINDING PROTEIN"/>
    <property type="match status" value="1"/>
</dbReference>
<evidence type="ECO:0000313" key="7">
    <source>
        <dbReference type="EMBL" id="HIV98207.1"/>
    </source>
</evidence>
<dbReference type="AlphaFoldDB" id="A0A9D1PRW0"/>
<reference evidence="7" key="1">
    <citation type="journal article" date="2021" name="PeerJ">
        <title>Extensive microbial diversity within the chicken gut microbiome revealed by metagenomics and culture.</title>
        <authorList>
            <person name="Gilroy R."/>
            <person name="Ravi A."/>
            <person name="Getino M."/>
            <person name="Pursley I."/>
            <person name="Horton D.L."/>
            <person name="Alikhan N.F."/>
            <person name="Baker D."/>
            <person name="Gharbi K."/>
            <person name="Hall N."/>
            <person name="Watson M."/>
            <person name="Adriaenssens E.M."/>
            <person name="Foster-Nyarko E."/>
            <person name="Jarju S."/>
            <person name="Secka A."/>
            <person name="Antonio M."/>
            <person name="Oren A."/>
            <person name="Chaudhuri R.R."/>
            <person name="La Ragione R."/>
            <person name="Hildebrand F."/>
            <person name="Pallen M.J."/>
        </authorList>
    </citation>
    <scope>NUCLEOTIDE SEQUENCE</scope>
    <source>
        <strain evidence="7">Gambia11-129</strain>
    </source>
</reference>
<evidence type="ECO:0000256" key="3">
    <source>
        <dbReference type="ARBA" id="ARBA00022840"/>
    </source>
</evidence>
<protein>
    <recommendedName>
        <fullName evidence="5">Probable ATP-binding protein YbiT</fullName>
    </recommendedName>
</protein>
<feature type="domain" description="ABC transporter" evidence="6">
    <location>
        <begin position="2"/>
        <end position="252"/>
    </location>
</feature>
<dbReference type="GO" id="GO:0016887">
    <property type="term" value="F:ATP hydrolysis activity"/>
    <property type="evidence" value="ECO:0007669"/>
    <property type="project" value="InterPro"/>
</dbReference>
<keyword evidence="3 7" id="KW-0067">ATP-binding</keyword>
<dbReference type="FunFam" id="3.40.50.300:FF:000011">
    <property type="entry name" value="Putative ABC transporter ATP-binding component"/>
    <property type="match status" value="1"/>
</dbReference>
<dbReference type="InterPro" id="IPR017871">
    <property type="entry name" value="ABC_transporter-like_CS"/>
</dbReference>
<evidence type="ECO:0000256" key="2">
    <source>
        <dbReference type="ARBA" id="ARBA00022741"/>
    </source>
</evidence>
<dbReference type="Pfam" id="PF12848">
    <property type="entry name" value="ABC_tran_Xtn"/>
    <property type="match status" value="1"/>
</dbReference>
<dbReference type="EMBL" id="DXHU01000002">
    <property type="protein sequence ID" value="HIV98207.1"/>
    <property type="molecule type" value="Genomic_DNA"/>
</dbReference>
<evidence type="ECO:0000256" key="1">
    <source>
        <dbReference type="ARBA" id="ARBA00022737"/>
    </source>
</evidence>
<reference evidence="7" key="2">
    <citation type="submission" date="2021-04" db="EMBL/GenBank/DDBJ databases">
        <authorList>
            <person name="Gilroy R."/>
        </authorList>
    </citation>
    <scope>NUCLEOTIDE SEQUENCE</scope>
    <source>
        <strain evidence="7">Gambia11-129</strain>
    </source>
</reference>
<evidence type="ECO:0000313" key="8">
    <source>
        <dbReference type="Proteomes" id="UP000823936"/>
    </source>
</evidence>
<dbReference type="PROSITE" id="PS50893">
    <property type="entry name" value="ABC_TRANSPORTER_2"/>
    <property type="match status" value="2"/>
</dbReference>
<dbReference type="InterPro" id="IPR003593">
    <property type="entry name" value="AAA+_ATPase"/>
</dbReference>
<dbReference type="InterPro" id="IPR032781">
    <property type="entry name" value="ABC_tran_Xtn"/>
</dbReference>
<dbReference type="SMART" id="SM00382">
    <property type="entry name" value="AAA"/>
    <property type="match status" value="2"/>
</dbReference>
<dbReference type="GO" id="GO:0005524">
    <property type="term" value="F:ATP binding"/>
    <property type="evidence" value="ECO:0007669"/>
    <property type="project" value="UniProtKB-KW"/>
</dbReference>
<keyword evidence="1" id="KW-0677">Repeat</keyword>
<name>A0A9D1PRW0_9SPIO</name>
<organism evidence="7 8">
    <name type="scientific">Candidatus Ornithospirochaeta avicola</name>
    <dbReference type="NCBI Taxonomy" id="2840896"/>
    <lineage>
        <taxon>Bacteria</taxon>
        <taxon>Pseudomonadati</taxon>
        <taxon>Spirochaetota</taxon>
        <taxon>Spirochaetia</taxon>
        <taxon>Spirochaetales</taxon>
        <taxon>Spirochaetaceae</taxon>
        <taxon>Spirochaetaceae incertae sedis</taxon>
        <taxon>Candidatus Ornithospirochaeta</taxon>
    </lineage>
</organism>
<dbReference type="Pfam" id="PF00005">
    <property type="entry name" value="ABC_tran"/>
    <property type="match status" value="2"/>
</dbReference>
<evidence type="ECO:0000256" key="4">
    <source>
        <dbReference type="ARBA" id="ARBA00061551"/>
    </source>
</evidence>
<dbReference type="PANTHER" id="PTHR42855">
    <property type="entry name" value="ABC TRANSPORTER ATP-BINDING SUBUNIT"/>
    <property type="match status" value="1"/>
</dbReference>
<dbReference type="CDD" id="cd03221">
    <property type="entry name" value="ABCF_EF-3"/>
    <property type="match status" value="2"/>
</dbReference>
<dbReference type="InterPro" id="IPR003439">
    <property type="entry name" value="ABC_transporter-like_ATP-bd"/>
</dbReference>
<dbReference type="Gene3D" id="3.40.50.300">
    <property type="entry name" value="P-loop containing nucleotide triphosphate hydrolases"/>
    <property type="match status" value="2"/>
</dbReference>
<dbReference type="Proteomes" id="UP000823936">
    <property type="component" value="Unassembled WGS sequence"/>
</dbReference>
<dbReference type="InterPro" id="IPR027417">
    <property type="entry name" value="P-loop_NTPase"/>
</dbReference>
<dbReference type="PROSITE" id="PS00211">
    <property type="entry name" value="ABC_TRANSPORTER_1"/>
    <property type="match status" value="1"/>
</dbReference>
<keyword evidence="2" id="KW-0547">Nucleotide-binding</keyword>
<dbReference type="FunFam" id="3.40.50.300:FF:000070">
    <property type="entry name" value="Putative ABC transporter ATP-binding component"/>
    <property type="match status" value="1"/>
</dbReference>
<sequence length="545" mass="61736">MITASNISLSYGTQVLFKDVNIKFTPGNCYGIIGANGAGKSTFLKILSGEIEPDTGEIIITPGERMTTLRQDHFAFNPYRVLDVVIMGYKRLYDVMKERDEIYSKADFTEEDGIKAAELEGEFAELGGWEAEANAAQMLDGLGIPVALHEKKMEEIEDNLKVRVLLAQALFGNPDILLLDEPTNHLDLESIHWLEDYLEDFNNTVIVVSHDRHFLNTVCTHICDIDYGKIQLYVGNYDFWFMSSQLALKQMKDEKKRRDEKIAELKEFIQRFSSNVAKAKQATSRKKLIDKLTIDDIKPSSRRFPYVAFKPSREIGKNCLEIKNLTKTIDGEKVIDNLSLTINPTDKVAFVGPNHYAKTVLFQILSGEMEADSGEFTWGVTTSLSYFPKDNTYLFKDDESITDYLQQFSTEDDDTYVRSFLGRMLFSGDEALKNCKVLSGGERVRVVLAKMMLESSNCLIFDEPTSHLDLEAIQALNNGLIDFKGMIMFNSHDHQFVDSIANRIIEFIPGGVIDRMTTFESYINDESVKAIRDKAYEGKKGVVLL</sequence>
<evidence type="ECO:0000259" key="6">
    <source>
        <dbReference type="PROSITE" id="PS50893"/>
    </source>
</evidence>
<accession>A0A9D1PRW0</accession>
<gene>
    <name evidence="7" type="ORF">IAB12_00280</name>
</gene>